<evidence type="ECO:0000313" key="7">
    <source>
        <dbReference type="EMBL" id="PXF50134.1"/>
    </source>
</evidence>
<evidence type="ECO:0000256" key="3">
    <source>
        <dbReference type="ARBA" id="ARBA00022664"/>
    </source>
</evidence>
<comment type="subcellular location">
    <subcellularLocation>
        <location evidence="1">Nucleus</location>
    </subcellularLocation>
</comment>
<feature type="region of interest" description="Disordered" evidence="6">
    <location>
        <begin position="1"/>
        <end position="23"/>
    </location>
</feature>
<keyword evidence="3" id="KW-0507">mRNA processing</keyword>
<dbReference type="OrthoDB" id="5583at2759"/>
<dbReference type="Proteomes" id="UP000247409">
    <property type="component" value="Unassembled WGS sequence"/>
</dbReference>
<feature type="region of interest" description="Disordered" evidence="6">
    <location>
        <begin position="258"/>
        <end position="328"/>
    </location>
</feature>
<feature type="region of interest" description="Disordered" evidence="6">
    <location>
        <begin position="130"/>
        <end position="164"/>
    </location>
</feature>
<dbReference type="PANTHER" id="PTHR14152">
    <property type="entry name" value="SQUAMOUS CELL CARCINOMA ANTIGEN RECOGNISED BY CYTOTOXIC T LYMPHOCYTES"/>
    <property type="match status" value="1"/>
</dbReference>
<organism evidence="7 8">
    <name type="scientific">Gracilariopsis chorda</name>
    <dbReference type="NCBI Taxonomy" id="448386"/>
    <lineage>
        <taxon>Eukaryota</taxon>
        <taxon>Rhodophyta</taxon>
        <taxon>Florideophyceae</taxon>
        <taxon>Rhodymeniophycidae</taxon>
        <taxon>Gracilariales</taxon>
        <taxon>Gracilariaceae</taxon>
        <taxon>Gracilariopsis</taxon>
    </lineage>
</organism>
<sequence>MTSLPRPKPSKNSAGELTFSTEDTNRLRLALGLRPLRPTSASPSKPAHAKTITKNGEITCSVEETNRLRASLGLRPLRTEQTPHTSEPAASHSVSTGDSNALQRRLQQARAARAVRNVIAPLSIAEAVRDEEKQRELHSNQPSLQTKKRKRQTSGSVELPERVEDELAPGEQMILTLRDKPVLEVKEGPDVLQHPAQERTEDISSQVDGAQRDINGMEYDGTDTAQFRQQQQPTDLKDAIKLSIERKDIIIEDDFDKKPTFSKRPRKREKKRRKRVAEEEPVSKGHLKALREKAEQKLKEHSDTDDEYYERMATARRKQNRADKERAAQRILHEINRFQSDNDDQNNAAVVYTAMDQFLVDVPAQTHADDIDPSPQKDQAGKSGKKPSDLNHGDEHKPDEVESTEDKDAPISKRSEETKISAVESAVPTAEEIKQPSETNGMTGLAATLKRLRQTGVLNRRPTQMGRARDQWYDDSDDDSANDGKPRVKLAYVDEYGNKLTPKEAYRLLSHRFHGNAPRQNKREKRLQKILEAKDQS</sequence>
<dbReference type="Pfam" id="PF03343">
    <property type="entry name" value="SART-1"/>
    <property type="match status" value="1"/>
</dbReference>
<protein>
    <submittedName>
        <fullName evidence="7">SART-1 family protein DOT2</fullName>
    </submittedName>
</protein>
<accession>A0A2V3J6Y3</accession>
<keyword evidence="8" id="KW-1185">Reference proteome</keyword>
<evidence type="ECO:0000256" key="4">
    <source>
        <dbReference type="ARBA" id="ARBA00023187"/>
    </source>
</evidence>
<dbReference type="Pfam" id="PF19252">
    <property type="entry name" value="HIND"/>
    <property type="match status" value="2"/>
</dbReference>
<evidence type="ECO:0000313" key="8">
    <source>
        <dbReference type="Proteomes" id="UP000247409"/>
    </source>
</evidence>
<feature type="compositionally biased region" description="Polar residues" evidence="6">
    <location>
        <begin position="10"/>
        <end position="22"/>
    </location>
</feature>
<feature type="region of interest" description="Disordered" evidence="6">
    <location>
        <begin position="365"/>
        <end position="486"/>
    </location>
</feature>
<keyword evidence="5" id="KW-0539">Nucleus</keyword>
<evidence type="ECO:0000256" key="5">
    <source>
        <dbReference type="ARBA" id="ARBA00023242"/>
    </source>
</evidence>
<dbReference type="AlphaFoldDB" id="A0A2V3J6Y3"/>
<comment type="caution">
    <text evidence="7">The sequence shown here is derived from an EMBL/GenBank/DDBJ whole genome shotgun (WGS) entry which is preliminary data.</text>
</comment>
<gene>
    <name evidence="7" type="ORF">BWQ96_00294</name>
</gene>
<proteinExistence type="inferred from homology"/>
<dbReference type="GO" id="GO:0046540">
    <property type="term" value="C:U4/U6 x U5 tri-snRNP complex"/>
    <property type="evidence" value="ECO:0007669"/>
    <property type="project" value="InterPro"/>
</dbReference>
<dbReference type="STRING" id="448386.A0A2V3J6Y3"/>
<dbReference type="InterPro" id="IPR005011">
    <property type="entry name" value="SNU66/SART1"/>
</dbReference>
<feature type="region of interest" description="Disordered" evidence="6">
    <location>
        <begin position="35"/>
        <end position="107"/>
    </location>
</feature>
<feature type="compositionally biased region" description="Basic and acidic residues" evidence="6">
    <location>
        <begin position="386"/>
        <end position="419"/>
    </location>
</feature>
<reference evidence="7 8" key="1">
    <citation type="journal article" date="2018" name="Mol. Biol. Evol.">
        <title>Analysis of the draft genome of the red seaweed Gracilariopsis chorda provides insights into genome size evolution in Rhodophyta.</title>
        <authorList>
            <person name="Lee J."/>
            <person name="Yang E.C."/>
            <person name="Graf L."/>
            <person name="Yang J.H."/>
            <person name="Qiu H."/>
            <person name="Zel Zion U."/>
            <person name="Chan C.X."/>
            <person name="Stephens T.G."/>
            <person name="Weber A.P.M."/>
            <person name="Boo G.H."/>
            <person name="Boo S.M."/>
            <person name="Kim K.M."/>
            <person name="Shin Y."/>
            <person name="Jung M."/>
            <person name="Lee S.J."/>
            <person name="Yim H.S."/>
            <person name="Lee J.H."/>
            <person name="Bhattacharya D."/>
            <person name="Yoon H.S."/>
        </authorList>
    </citation>
    <scope>NUCLEOTIDE SEQUENCE [LARGE SCALE GENOMIC DNA]</scope>
    <source>
        <strain evidence="7 8">SKKU-2015</strain>
        <tissue evidence="7">Whole body</tissue>
    </source>
</reference>
<dbReference type="InterPro" id="IPR045347">
    <property type="entry name" value="HIND"/>
</dbReference>
<comment type="similarity">
    <text evidence="2">Belongs to the SNU66/SART1 family.</text>
</comment>
<feature type="compositionally biased region" description="Basic residues" evidence="6">
    <location>
        <begin position="260"/>
        <end position="275"/>
    </location>
</feature>
<feature type="compositionally biased region" description="Basic and acidic residues" evidence="6">
    <location>
        <begin position="276"/>
        <end position="302"/>
    </location>
</feature>
<keyword evidence="4" id="KW-0508">mRNA splicing</keyword>
<evidence type="ECO:0000256" key="2">
    <source>
        <dbReference type="ARBA" id="ARBA00006076"/>
    </source>
</evidence>
<name>A0A2V3J6Y3_9FLOR</name>
<dbReference type="EMBL" id="NBIV01000001">
    <property type="protein sequence ID" value="PXF50134.1"/>
    <property type="molecule type" value="Genomic_DNA"/>
</dbReference>
<evidence type="ECO:0000256" key="1">
    <source>
        <dbReference type="ARBA" id="ARBA00004123"/>
    </source>
</evidence>
<dbReference type="PANTHER" id="PTHR14152:SF5">
    <property type="entry name" value="U4_U6.U5 TRI-SNRNP-ASSOCIATED PROTEIN 1"/>
    <property type="match status" value="1"/>
</dbReference>
<dbReference type="GO" id="GO:0000481">
    <property type="term" value="P:maturation of 5S rRNA"/>
    <property type="evidence" value="ECO:0007669"/>
    <property type="project" value="TreeGrafter"/>
</dbReference>
<dbReference type="GO" id="GO:0045292">
    <property type="term" value="P:mRNA cis splicing, via spliceosome"/>
    <property type="evidence" value="ECO:0007669"/>
    <property type="project" value="TreeGrafter"/>
</dbReference>
<evidence type="ECO:0000256" key="6">
    <source>
        <dbReference type="SAM" id="MobiDB-lite"/>
    </source>
</evidence>